<accession>A0A8J6TIG9</accession>
<feature type="transmembrane region" description="Helical" evidence="11">
    <location>
        <begin position="142"/>
        <end position="165"/>
    </location>
</feature>
<feature type="transmembrane region" description="Helical" evidence="11">
    <location>
        <begin position="12"/>
        <end position="34"/>
    </location>
</feature>
<evidence type="ECO:0000256" key="4">
    <source>
        <dbReference type="ARBA" id="ARBA00022692"/>
    </source>
</evidence>
<dbReference type="PANTHER" id="PTHR31937">
    <property type="entry name" value="TRANSMEMBRANE PROTEIN 163"/>
    <property type="match status" value="1"/>
</dbReference>
<feature type="transmembrane region" description="Helical" evidence="11">
    <location>
        <begin position="86"/>
        <end position="105"/>
    </location>
</feature>
<feature type="domain" description="Cation efflux protein transmembrane" evidence="12">
    <location>
        <begin position="17"/>
        <end position="190"/>
    </location>
</feature>
<keyword evidence="6" id="KW-0862">Zinc</keyword>
<dbReference type="Pfam" id="PF01545">
    <property type="entry name" value="Cation_efflux"/>
    <property type="match status" value="1"/>
</dbReference>
<dbReference type="InterPro" id="IPR026765">
    <property type="entry name" value="Tmem163"/>
</dbReference>
<keyword evidence="8" id="KW-0770">Synapse</keyword>
<evidence type="ECO:0000256" key="3">
    <source>
        <dbReference type="ARBA" id="ARBA00008731"/>
    </source>
</evidence>
<evidence type="ECO:0000256" key="11">
    <source>
        <dbReference type="SAM" id="Phobius"/>
    </source>
</evidence>
<keyword evidence="4 11" id="KW-0812">Transmembrane</keyword>
<evidence type="ECO:0000256" key="10">
    <source>
        <dbReference type="ARBA" id="ARBA00023329"/>
    </source>
</evidence>
<dbReference type="EMBL" id="JACNJN010000121">
    <property type="protein sequence ID" value="MBC8335760.1"/>
    <property type="molecule type" value="Genomic_DNA"/>
</dbReference>
<dbReference type="InterPro" id="IPR058533">
    <property type="entry name" value="Cation_efflux_TM"/>
</dbReference>
<dbReference type="SUPFAM" id="SSF161111">
    <property type="entry name" value="Cation efflux protein transmembrane domain-like"/>
    <property type="match status" value="1"/>
</dbReference>
<evidence type="ECO:0000256" key="2">
    <source>
        <dbReference type="ARBA" id="ARBA00004644"/>
    </source>
</evidence>
<evidence type="ECO:0000313" key="13">
    <source>
        <dbReference type="EMBL" id="MBC8335760.1"/>
    </source>
</evidence>
<evidence type="ECO:0000256" key="9">
    <source>
        <dbReference type="ARBA" id="ARBA00023136"/>
    </source>
</evidence>
<keyword evidence="5" id="KW-0967">Endosome</keyword>
<feature type="transmembrane region" description="Helical" evidence="11">
    <location>
        <begin position="171"/>
        <end position="190"/>
    </location>
</feature>
<gene>
    <name evidence="13" type="ORF">H8E29_10865</name>
</gene>
<comment type="similarity">
    <text evidence="3">Belongs to the TMEM163 family.</text>
</comment>
<dbReference type="GO" id="GO:0008324">
    <property type="term" value="F:monoatomic cation transmembrane transporter activity"/>
    <property type="evidence" value="ECO:0007669"/>
    <property type="project" value="InterPro"/>
</dbReference>
<evidence type="ECO:0000256" key="7">
    <source>
        <dbReference type="ARBA" id="ARBA00022989"/>
    </source>
</evidence>
<sequence length="209" mass="22527">MENTEKLYQRALWLAIITVGYNLLEGLVAIYYGVSDETLALFGFGVDSFIEVLSGAGIIAMVLRIRSNPNTERSQFEITALRITGVSFYILTVGLGATVIINLITGHKPETTLAGLIIAIISIATMWLLIRAKRDVGGKLNSAPILADANCTLVCLYMSVALLVSSAVYELTGFGFVDSLGAAVLIYYSINEGKEAFEKARGIECACED</sequence>
<feature type="transmembrane region" description="Helical" evidence="11">
    <location>
        <begin position="111"/>
        <end position="130"/>
    </location>
</feature>
<dbReference type="InterPro" id="IPR027469">
    <property type="entry name" value="Cation_efflux_TMD_sf"/>
</dbReference>
<keyword evidence="7 11" id="KW-1133">Transmembrane helix</keyword>
<dbReference type="AlphaFoldDB" id="A0A8J6TIG9"/>
<reference evidence="13 14" key="1">
    <citation type="submission" date="2020-08" db="EMBL/GenBank/DDBJ databases">
        <title>Bridging the membrane lipid divide: bacteria of the FCB group superphylum have the potential to synthesize archaeal ether lipids.</title>
        <authorList>
            <person name="Villanueva L."/>
            <person name="Von Meijenfeldt F.A.B."/>
            <person name="Westbye A.B."/>
            <person name="Yadav S."/>
            <person name="Hopmans E.C."/>
            <person name="Dutilh B.E."/>
            <person name="Sinninghe Damste J.S."/>
        </authorList>
    </citation>
    <scope>NUCLEOTIDE SEQUENCE [LARGE SCALE GENOMIC DNA]</scope>
    <source>
        <strain evidence="13">NIOZ-UU36</strain>
    </source>
</reference>
<evidence type="ECO:0000256" key="5">
    <source>
        <dbReference type="ARBA" id="ARBA00022753"/>
    </source>
</evidence>
<name>A0A8J6TIG9_9CHLR</name>
<keyword evidence="9 11" id="KW-0472">Membrane</keyword>
<comment type="subcellular location">
    <subcellularLocation>
        <location evidence="2">Cytoplasmic vesicle</location>
        <location evidence="2">Secretory vesicle</location>
        <location evidence="2">Synaptic vesicle membrane</location>
        <topology evidence="2">Multi-pass membrane protein</topology>
    </subcellularLocation>
    <subcellularLocation>
        <location evidence="1">Early endosome membrane</location>
    </subcellularLocation>
</comment>
<comment type="caution">
    <text evidence="13">The sequence shown here is derived from an EMBL/GenBank/DDBJ whole genome shotgun (WGS) entry which is preliminary data.</text>
</comment>
<feature type="transmembrane region" description="Helical" evidence="11">
    <location>
        <begin position="40"/>
        <end position="65"/>
    </location>
</feature>
<keyword evidence="10" id="KW-0968">Cytoplasmic vesicle</keyword>
<evidence type="ECO:0000313" key="14">
    <source>
        <dbReference type="Proteomes" id="UP000614469"/>
    </source>
</evidence>
<dbReference type="Gene3D" id="1.20.1510.10">
    <property type="entry name" value="Cation efflux protein transmembrane domain"/>
    <property type="match status" value="1"/>
</dbReference>
<dbReference type="GO" id="GO:0031410">
    <property type="term" value="C:cytoplasmic vesicle"/>
    <property type="evidence" value="ECO:0007669"/>
    <property type="project" value="UniProtKB-KW"/>
</dbReference>
<evidence type="ECO:0000256" key="8">
    <source>
        <dbReference type="ARBA" id="ARBA00023018"/>
    </source>
</evidence>
<protein>
    <submittedName>
        <fullName evidence="13">Cation transporter</fullName>
    </submittedName>
</protein>
<dbReference type="PANTHER" id="PTHR31937:SF2">
    <property type="entry name" value="TRANSMEMBRANE PROTEIN 163"/>
    <property type="match status" value="1"/>
</dbReference>
<evidence type="ECO:0000256" key="1">
    <source>
        <dbReference type="ARBA" id="ARBA00004146"/>
    </source>
</evidence>
<proteinExistence type="inferred from homology"/>
<organism evidence="13 14">
    <name type="scientific">Candidatus Desulfolinea nitratireducens</name>
    <dbReference type="NCBI Taxonomy" id="2841698"/>
    <lineage>
        <taxon>Bacteria</taxon>
        <taxon>Bacillati</taxon>
        <taxon>Chloroflexota</taxon>
        <taxon>Anaerolineae</taxon>
        <taxon>Anaerolineales</taxon>
        <taxon>Anaerolineales incertae sedis</taxon>
        <taxon>Candidatus Desulfolinea</taxon>
    </lineage>
</organism>
<evidence type="ECO:0000256" key="6">
    <source>
        <dbReference type="ARBA" id="ARBA00022833"/>
    </source>
</evidence>
<dbReference type="GO" id="GO:0016020">
    <property type="term" value="C:membrane"/>
    <property type="evidence" value="ECO:0007669"/>
    <property type="project" value="InterPro"/>
</dbReference>
<evidence type="ECO:0000259" key="12">
    <source>
        <dbReference type="Pfam" id="PF01545"/>
    </source>
</evidence>
<dbReference type="Proteomes" id="UP000614469">
    <property type="component" value="Unassembled WGS sequence"/>
</dbReference>